<feature type="transmembrane region" description="Helical" evidence="1">
    <location>
        <begin position="200"/>
        <end position="220"/>
    </location>
</feature>
<evidence type="ECO:0000256" key="1">
    <source>
        <dbReference type="SAM" id="Phobius"/>
    </source>
</evidence>
<keyword evidence="1" id="KW-0472">Membrane</keyword>
<comment type="caution">
    <text evidence="2">The sequence shown here is derived from an EMBL/GenBank/DDBJ whole genome shotgun (WGS) entry which is preliminary data.</text>
</comment>
<feature type="transmembrane region" description="Helical" evidence="1">
    <location>
        <begin position="146"/>
        <end position="172"/>
    </location>
</feature>
<feature type="transmembrane region" description="Helical" evidence="1">
    <location>
        <begin position="81"/>
        <end position="103"/>
    </location>
</feature>
<gene>
    <name evidence="2" type="ORF">US99_C0075G0006</name>
</gene>
<dbReference type="Proteomes" id="UP000034324">
    <property type="component" value="Unassembled WGS sequence"/>
</dbReference>
<feature type="transmembrane region" description="Helical" evidence="1">
    <location>
        <begin position="304"/>
        <end position="325"/>
    </location>
</feature>
<protein>
    <recommendedName>
        <fullName evidence="4">Glycosyltransferase RgtA/B/C/D-like domain-containing protein</fullName>
    </recommendedName>
</protein>
<feature type="transmembrane region" description="Helical" evidence="1">
    <location>
        <begin position="115"/>
        <end position="134"/>
    </location>
</feature>
<feature type="transmembrane region" description="Helical" evidence="1">
    <location>
        <begin position="363"/>
        <end position="385"/>
    </location>
</feature>
<reference evidence="2 3" key="1">
    <citation type="journal article" date="2015" name="Nature">
        <title>rRNA introns, odd ribosomes, and small enigmatic genomes across a large radiation of phyla.</title>
        <authorList>
            <person name="Brown C.T."/>
            <person name="Hug L.A."/>
            <person name="Thomas B.C."/>
            <person name="Sharon I."/>
            <person name="Castelle C.J."/>
            <person name="Singh A."/>
            <person name="Wilkins M.J."/>
            <person name="Williams K.H."/>
            <person name="Banfield J.F."/>
        </authorList>
    </citation>
    <scope>NUCLEOTIDE SEQUENCE [LARGE SCALE GENOMIC DNA]</scope>
</reference>
<proteinExistence type="predicted"/>
<dbReference type="EMBL" id="LBVC01000075">
    <property type="protein sequence ID" value="KKQ76360.1"/>
    <property type="molecule type" value="Genomic_DNA"/>
</dbReference>
<evidence type="ECO:0000313" key="2">
    <source>
        <dbReference type="EMBL" id="KKQ76360.1"/>
    </source>
</evidence>
<accession>A0A0G0KLJ9</accession>
<dbReference type="AlphaFoldDB" id="A0A0G0KLJ9"/>
<name>A0A0G0KLJ9_9BACT</name>
<keyword evidence="1" id="KW-0812">Transmembrane</keyword>
<keyword evidence="1" id="KW-1133">Transmembrane helix</keyword>
<feature type="transmembrane region" description="Helical" evidence="1">
    <location>
        <begin position="337"/>
        <end position="357"/>
    </location>
</feature>
<sequence>MHYLAGLIIPIFSFIFQSYPRFFNRYFGVDVWSRMLETDYIRKNHHRIPMQKISDGFILEGYFNYPPVMPWLLSFISKKKLFSIQGFIAPIFDILQNILIFIITLQITGKIETAILAQLVYATIPLTILENSYLTPRSLGYLNFTLAFYPLLLYSIQPNILYLFISFIFLTLSFFTHKFATQSLFFACLFFSIIENRTFPYLLIFLLSFITAIIISKGYYLRILQGHIDNIRFWMRNFRYRFAHQVRGVIRQRGKTDFVGKVYYLLGTFTPVTLIGTNIWIVFPLLFFAAASFGWQLIPIGNPLLYKMSMLVVFFYILSILVLSIKFLIPIGEGQRYLEMVLTPTAIIAAITFFALLDTNYKNAVIVIFLSILFVNLSLTVFIQWKGIIEDKNRSVTKDMKKIFSFVNRLKPVPRVLCIPHQITTMILYSTKAKVLVDIQAGTLQRIEDVFPILKSSVSDIAKKYNLNILILKKNYASMEELNMTKKDLLFETEDTQVFRI</sequence>
<organism evidence="2 3">
    <name type="scientific">Candidatus Daviesbacteria bacterium GW2011_GWF2_38_6</name>
    <dbReference type="NCBI Taxonomy" id="1618432"/>
    <lineage>
        <taxon>Bacteria</taxon>
        <taxon>Candidatus Daviesiibacteriota</taxon>
    </lineage>
</organism>
<evidence type="ECO:0008006" key="4">
    <source>
        <dbReference type="Google" id="ProtNLM"/>
    </source>
</evidence>
<evidence type="ECO:0000313" key="3">
    <source>
        <dbReference type="Proteomes" id="UP000034324"/>
    </source>
</evidence>
<feature type="transmembrane region" description="Helical" evidence="1">
    <location>
        <begin position="279"/>
        <end position="298"/>
    </location>
</feature>